<keyword evidence="1" id="KW-0472">Membrane</keyword>
<dbReference type="Pfam" id="PF13997">
    <property type="entry name" value="YqjK"/>
    <property type="match status" value="1"/>
</dbReference>
<dbReference type="InterPro" id="IPR025612">
    <property type="entry name" value="YqjK"/>
</dbReference>
<accession>A0A1J0ECC4</accession>
<keyword evidence="1" id="KW-1133">Transmembrane helix</keyword>
<protein>
    <submittedName>
        <fullName evidence="2">Uncharacterized protein</fullName>
    </submittedName>
</protein>
<evidence type="ECO:0000313" key="3">
    <source>
        <dbReference type="Proteomes" id="UP000824410"/>
    </source>
</evidence>
<dbReference type="OrthoDB" id="6504948at2"/>
<proteinExistence type="predicted"/>
<reference evidence="2" key="1">
    <citation type="submission" date="2019-02" db="EMBL/GenBank/DDBJ databases">
        <title>Genomic characterization of isolates from hospital effluents in KZN, South Africa.</title>
        <authorList>
            <person name="Ntshobeni N."/>
            <person name="Allam M."/>
            <person name="Ismail A."/>
            <person name="Amoako D."/>
            <person name="Essack S."/>
            <person name="Chenia H."/>
        </authorList>
    </citation>
    <scope>NUCLEOTIDE SEQUENCE</scope>
    <source>
        <strain evidence="2">AFE97_S1</strain>
    </source>
</reference>
<dbReference type="KEGG" id="prg:RB151_037090"/>
<evidence type="ECO:0000256" key="1">
    <source>
        <dbReference type="SAM" id="Phobius"/>
    </source>
</evidence>
<dbReference type="EMBL" id="SHDO01000008">
    <property type="protein sequence ID" value="MBX6980030.1"/>
    <property type="molecule type" value="Genomic_DNA"/>
</dbReference>
<name>A0A1J0ECC4_PRORE</name>
<feature type="transmembrane region" description="Helical" evidence="1">
    <location>
        <begin position="47"/>
        <end position="67"/>
    </location>
</feature>
<comment type="caution">
    <text evidence="2">The sequence shown here is derived from an EMBL/GenBank/DDBJ whole genome shotgun (WGS) entry which is preliminary data.</text>
</comment>
<keyword evidence="1" id="KW-0812">Transmembrane</keyword>
<organism evidence="2 3">
    <name type="scientific">Providencia rettgeri</name>
    <dbReference type="NCBI Taxonomy" id="587"/>
    <lineage>
        <taxon>Bacteria</taxon>
        <taxon>Pseudomonadati</taxon>
        <taxon>Pseudomonadota</taxon>
        <taxon>Gammaproteobacteria</taxon>
        <taxon>Enterobacterales</taxon>
        <taxon>Morganellaceae</taxon>
        <taxon>Providencia</taxon>
    </lineage>
</organism>
<gene>
    <name evidence="2" type="ORF">EX242_07130</name>
</gene>
<sequence>MSRNKRQLLATKKQMLIKRIEQQRSDLAASSKDWLQTTERYDRTWKFFITFRPLFIAATGILSIYSLKKPQKLLRLGKKALTIWSLARTVQSTLNASKK</sequence>
<evidence type="ECO:0000313" key="2">
    <source>
        <dbReference type="EMBL" id="MBX6980030.1"/>
    </source>
</evidence>
<dbReference type="Proteomes" id="UP000824410">
    <property type="component" value="Unassembled WGS sequence"/>
</dbReference>
<dbReference type="AlphaFoldDB" id="A0A1J0ECC4"/>
<dbReference type="RefSeq" id="WP_042846174.1">
    <property type="nucleotide sequence ID" value="NZ_ABEXNG020000058.1"/>
</dbReference>